<name>N6WU74_9GAMM</name>
<dbReference type="STRING" id="626887.J057_04531"/>
<organism evidence="1 2">
    <name type="scientific">Marinobacter nanhaiticus D15-8W</name>
    <dbReference type="NCBI Taxonomy" id="626887"/>
    <lineage>
        <taxon>Bacteria</taxon>
        <taxon>Pseudomonadati</taxon>
        <taxon>Pseudomonadota</taxon>
        <taxon>Gammaproteobacteria</taxon>
        <taxon>Pseudomonadales</taxon>
        <taxon>Marinobacteraceae</taxon>
        <taxon>Marinobacter</taxon>
    </lineage>
</organism>
<accession>N6WU74</accession>
<evidence type="ECO:0000313" key="1">
    <source>
        <dbReference type="EMBL" id="ENO14587.1"/>
    </source>
</evidence>
<gene>
    <name evidence="1" type="ORF">J057_04531</name>
</gene>
<dbReference type="EMBL" id="APLQ01000011">
    <property type="protein sequence ID" value="ENO14587.1"/>
    <property type="molecule type" value="Genomic_DNA"/>
</dbReference>
<dbReference type="AlphaFoldDB" id="N6WU74"/>
<protein>
    <submittedName>
        <fullName evidence="1">Uncharacterized protein</fullName>
    </submittedName>
</protein>
<dbReference type="RefSeq" id="WP_004578884.1">
    <property type="nucleotide sequence ID" value="NZ_AP028878.1"/>
</dbReference>
<sequence length="107" mass="11951">MADAEPQRPLTDEELLSMRNEFRALVDRFDKHEAEEKQKYDKLLTMQSESAAAINRLADATHEVVEAWKAAQGALKVGALLGRFMKWLTSLAVIGGAVTWAVQHVTK</sequence>
<dbReference type="Proteomes" id="UP000013165">
    <property type="component" value="Unassembled WGS sequence"/>
</dbReference>
<proteinExistence type="predicted"/>
<dbReference type="HOGENOM" id="CLU_2206871_0_0_6"/>
<reference evidence="1 2" key="1">
    <citation type="journal article" date="2013" name="Genome Announc.">
        <title>Genome Sequence of the Polycyclic Aromatic Hydrocarbon-Degrading Bacterium Strain Marinobacter nanhaiticus D15-8WT.</title>
        <authorList>
            <person name="Cui Z."/>
            <person name="Gao W."/>
            <person name="Li Q."/>
            <person name="Xu G."/>
            <person name="Zheng L."/>
        </authorList>
    </citation>
    <scope>NUCLEOTIDE SEQUENCE [LARGE SCALE GENOMIC DNA]</scope>
    <source>
        <strain evidence="1 2">D15-8W</strain>
    </source>
</reference>
<dbReference type="PATRIC" id="fig|626887.3.peg.892"/>
<evidence type="ECO:0000313" key="2">
    <source>
        <dbReference type="Proteomes" id="UP000013165"/>
    </source>
</evidence>
<keyword evidence="2" id="KW-1185">Reference proteome</keyword>
<comment type="caution">
    <text evidence="1">The sequence shown here is derived from an EMBL/GenBank/DDBJ whole genome shotgun (WGS) entry which is preliminary data.</text>
</comment>